<evidence type="ECO:0000256" key="12">
    <source>
        <dbReference type="ARBA" id="ARBA00023310"/>
    </source>
</evidence>
<dbReference type="Pfam" id="PF00231">
    <property type="entry name" value="ATP-synt"/>
    <property type="match status" value="1"/>
</dbReference>
<keyword evidence="9" id="KW-0496">Mitochondrion</keyword>
<protein>
    <recommendedName>
        <fullName evidence="13">ATP synthase subunit gamma</fullName>
    </recommendedName>
</protein>
<dbReference type="SUPFAM" id="SSF52943">
    <property type="entry name" value="ATP synthase (F1-ATPase), gamma subunit"/>
    <property type="match status" value="1"/>
</dbReference>
<keyword evidence="11 13" id="KW-0139">CF(1)</keyword>
<reference evidence="14 15" key="1">
    <citation type="journal article" date="2023" name="Elife">
        <title>Identification of key yeast species and microbe-microbe interactions impacting larval growth of Drosophila in the wild.</title>
        <authorList>
            <person name="Mure A."/>
            <person name="Sugiura Y."/>
            <person name="Maeda R."/>
            <person name="Honda K."/>
            <person name="Sakurai N."/>
            <person name="Takahashi Y."/>
            <person name="Watada M."/>
            <person name="Katoh T."/>
            <person name="Gotoh A."/>
            <person name="Gotoh Y."/>
            <person name="Taniguchi I."/>
            <person name="Nakamura K."/>
            <person name="Hayashi T."/>
            <person name="Katayama T."/>
            <person name="Uemura T."/>
            <person name="Hattori Y."/>
        </authorList>
    </citation>
    <scope>NUCLEOTIDE SEQUENCE [LARGE SCALE GENOMIC DNA]</scope>
    <source>
        <strain evidence="14 15">KH-74</strain>
    </source>
</reference>
<dbReference type="Gene3D" id="3.40.1380.10">
    <property type="match status" value="1"/>
</dbReference>
<dbReference type="InterPro" id="IPR000131">
    <property type="entry name" value="ATP_synth_F1_gsu"/>
</dbReference>
<dbReference type="NCBIfam" id="TIGR01146">
    <property type="entry name" value="ATPsyn_F1gamma"/>
    <property type="match status" value="1"/>
</dbReference>
<dbReference type="FunFam" id="3.40.1380.10:FF:000003">
    <property type="entry name" value="ATP synthase subunit gamma"/>
    <property type="match status" value="1"/>
</dbReference>
<sequence length="300" mass="32431">MLSRNLLSTASRAAVRSPAAAARGYATLKEVELRLKSIKNIEKITKTMKIVASTRLSKAQKAKAAAKMIDAADSQFYDVAKTSEVAAGAEKPQELAIAITSDKGLCGSIHSQLAKAVRRKMAEHPNTDIIAIGDKIKMQLLRTNPDSVKLAFNGIGKDAPTFYESSLIAAKILQEVDAQSYAKISIFFNDPVSSLSFEPAVKPIYSAETIQSSPGYNVFEIDPEGKLPADLFEYSLTSQILSAMAQGYAAEISARRNAMDNASKNAGDMINRYSILYNRTRQAVITNELVDIITGASSLD</sequence>
<accession>A0AAV5S4R7</accession>
<evidence type="ECO:0000313" key="14">
    <source>
        <dbReference type="EMBL" id="GMM58046.1"/>
    </source>
</evidence>
<dbReference type="PANTHER" id="PTHR11693:SF22">
    <property type="entry name" value="ATP SYNTHASE SUBUNIT GAMMA, MITOCHONDRIAL"/>
    <property type="match status" value="1"/>
</dbReference>
<name>A0AAV5S4R7_MAUHU</name>
<keyword evidence="5 13" id="KW-0813">Transport</keyword>
<dbReference type="GO" id="GO:0045259">
    <property type="term" value="C:proton-transporting ATP synthase complex"/>
    <property type="evidence" value="ECO:0007669"/>
    <property type="project" value="UniProtKB-KW"/>
</dbReference>
<dbReference type="EMBL" id="BTGD01000018">
    <property type="protein sequence ID" value="GMM58046.1"/>
    <property type="molecule type" value="Genomic_DNA"/>
</dbReference>
<proteinExistence type="inferred from homology"/>
<gene>
    <name evidence="14" type="ORF">DAKH74_046620</name>
</gene>
<evidence type="ECO:0000256" key="13">
    <source>
        <dbReference type="RuleBase" id="RU004001"/>
    </source>
</evidence>
<keyword evidence="8 13" id="KW-0406">Ion transport</keyword>
<evidence type="ECO:0000256" key="8">
    <source>
        <dbReference type="ARBA" id="ARBA00023065"/>
    </source>
</evidence>
<organism evidence="14 15">
    <name type="scientific">Maudiozyma humilis</name>
    <name type="common">Sour dough yeast</name>
    <name type="synonym">Kazachstania humilis</name>
    <dbReference type="NCBI Taxonomy" id="51915"/>
    <lineage>
        <taxon>Eukaryota</taxon>
        <taxon>Fungi</taxon>
        <taxon>Dikarya</taxon>
        <taxon>Ascomycota</taxon>
        <taxon>Saccharomycotina</taxon>
        <taxon>Saccharomycetes</taxon>
        <taxon>Saccharomycetales</taxon>
        <taxon>Saccharomycetaceae</taxon>
        <taxon>Maudiozyma</taxon>
    </lineage>
</organism>
<dbReference type="InterPro" id="IPR035968">
    <property type="entry name" value="ATP_synth_F1_ATPase_gsu"/>
</dbReference>
<comment type="similarity">
    <text evidence="3 13">Belongs to the ATPase gamma chain family.</text>
</comment>
<dbReference type="Gene3D" id="1.10.287.80">
    <property type="entry name" value="ATP synthase, gamma subunit, helix hairpin domain"/>
    <property type="match status" value="1"/>
</dbReference>
<evidence type="ECO:0000256" key="9">
    <source>
        <dbReference type="ARBA" id="ARBA00023128"/>
    </source>
</evidence>
<comment type="function">
    <text evidence="1">Mitochondrial membrane ATP synthase (F(1)F(0) ATP synthase or Complex V) produces ATP from ADP in the presence of a proton gradient across the membrane which is generated by electron transport complexes of the respiratory chain. F-type ATPases consist of two structural domains, F(1) - containing the extramembraneous catalytic core, and F(0) - containing the membrane proton channel, linked together by a central stalk and a peripheral stalk. During catalysis, ATP synthesis in the catalytic domain of F(1) is coupled via a rotary mechanism of the central stalk subunits to proton translocation. Part of the complex F(1) domain and the central stalk which is part of the complex rotary element. The gamma subunit protrudes into the catalytic domain formed of alpha(3)beta(3). Rotation of the central stalk against the surrounding alpha(3)beta(3) subunits leads to hydrolysis of ATP in three separate catalytic sites on the beta subunits.</text>
</comment>
<evidence type="ECO:0000256" key="5">
    <source>
        <dbReference type="ARBA" id="ARBA00022448"/>
    </source>
</evidence>
<comment type="caution">
    <text evidence="14">The sequence shown here is derived from an EMBL/GenBank/DDBJ whole genome shotgun (WGS) entry which is preliminary data.</text>
</comment>
<dbReference type="Proteomes" id="UP001377567">
    <property type="component" value="Unassembled WGS sequence"/>
</dbReference>
<evidence type="ECO:0000256" key="1">
    <source>
        <dbReference type="ARBA" id="ARBA00002361"/>
    </source>
</evidence>
<evidence type="ECO:0000256" key="3">
    <source>
        <dbReference type="ARBA" id="ARBA00007681"/>
    </source>
</evidence>
<keyword evidence="7" id="KW-0999">Mitochondrion inner membrane</keyword>
<evidence type="ECO:0000313" key="15">
    <source>
        <dbReference type="Proteomes" id="UP001377567"/>
    </source>
</evidence>
<evidence type="ECO:0000256" key="11">
    <source>
        <dbReference type="ARBA" id="ARBA00023196"/>
    </source>
</evidence>
<dbReference type="GO" id="GO:0046933">
    <property type="term" value="F:proton-transporting ATP synthase activity, rotational mechanism"/>
    <property type="evidence" value="ECO:0007669"/>
    <property type="project" value="InterPro"/>
</dbReference>
<dbReference type="FunFam" id="1.10.287.80:FF:000001">
    <property type="entry name" value="ATP synthase gamma chain"/>
    <property type="match status" value="1"/>
</dbReference>
<evidence type="ECO:0000256" key="6">
    <source>
        <dbReference type="ARBA" id="ARBA00022781"/>
    </source>
</evidence>
<keyword evidence="12 13" id="KW-0066">ATP synthesis</keyword>
<dbReference type="GO" id="GO:0005743">
    <property type="term" value="C:mitochondrial inner membrane"/>
    <property type="evidence" value="ECO:0007669"/>
    <property type="project" value="UniProtKB-SubCell"/>
</dbReference>
<evidence type="ECO:0000256" key="10">
    <source>
        <dbReference type="ARBA" id="ARBA00023136"/>
    </source>
</evidence>
<comment type="subunit">
    <text evidence="13">F-type ATPases have 2 components, CF(1) - the catalytic core - and CF(0) - the membrane proton channel. CF(1) and CF(0) have multiple subunits.</text>
</comment>
<evidence type="ECO:0000256" key="7">
    <source>
        <dbReference type="ARBA" id="ARBA00022792"/>
    </source>
</evidence>
<dbReference type="CDD" id="cd12151">
    <property type="entry name" value="F1-ATPase_gamma"/>
    <property type="match status" value="1"/>
</dbReference>
<evidence type="ECO:0000256" key="2">
    <source>
        <dbReference type="ARBA" id="ARBA00004637"/>
    </source>
</evidence>
<comment type="subunit">
    <text evidence="4">F-type ATPases have 2 components, CF(1) - the catalytic core - and CF(0) - the membrane proton channel. CF(1) has five subunits: alpha(3), beta(3), gamma(1), delta(1), epsilon(1). CF(0) has three main subunits: a, b and c.</text>
</comment>
<keyword evidence="10" id="KW-0472">Membrane</keyword>
<keyword evidence="6 13" id="KW-0375">Hydrogen ion transport</keyword>
<dbReference type="PIRSF" id="PIRSF039089">
    <property type="entry name" value="ATP_synthase_gamma"/>
    <property type="match status" value="1"/>
</dbReference>
<dbReference type="InterPro" id="IPR023632">
    <property type="entry name" value="ATP_synth_F1_gsu_CS"/>
</dbReference>
<dbReference type="PRINTS" id="PR00126">
    <property type="entry name" value="ATPASEGAMMA"/>
</dbReference>
<dbReference type="PROSITE" id="PS00153">
    <property type="entry name" value="ATPASE_GAMMA"/>
    <property type="match status" value="1"/>
</dbReference>
<comment type="subcellular location">
    <subcellularLocation>
        <location evidence="2">Mitochondrion inner membrane</location>
        <topology evidence="2">Peripheral membrane protein</topology>
    </subcellularLocation>
</comment>
<evidence type="ECO:0000256" key="4">
    <source>
        <dbReference type="ARBA" id="ARBA00011648"/>
    </source>
</evidence>
<dbReference type="PANTHER" id="PTHR11693">
    <property type="entry name" value="ATP SYNTHASE GAMMA CHAIN"/>
    <property type="match status" value="1"/>
</dbReference>
<dbReference type="AlphaFoldDB" id="A0AAV5S4R7"/>
<keyword evidence="15" id="KW-1185">Reference proteome</keyword>